<dbReference type="HOGENOM" id="CLU_1693287_0_0_9"/>
<comment type="caution">
    <text evidence="2">The sequence shown here is derived from an EMBL/GenBank/DDBJ whole genome shotgun (WGS) entry which is preliminary data.</text>
</comment>
<dbReference type="EMBL" id="AEPW01000001">
    <property type="protein sequence ID" value="EFU78075.1"/>
    <property type="molecule type" value="Genomic_DNA"/>
</dbReference>
<dbReference type="AlphaFoldDB" id="E6LJE1"/>
<dbReference type="Pfam" id="PF23961">
    <property type="entry name" value="Phage_tail_terminator_9"/>
    <property type="match status" value="1"/>
</dbReference>
<evidence type="ECO:0000313" key="2">
    <source>
        <dbReference type="EMBL" id="EFU78075.1"/>
    </source>
</evidence>
<reference evidence="2 3" key="1">
    <citation type="submission" date="2010-12" db="EMBL/GenBank/DDBJ databases">
        <authorList>
            <person name="Muzny D."/>
            <person name="Qin X."/>
            <person name="Deng J."/>
            <person name="Jiang H."/>
            <person name="Liu Y."/>
            <person name="Qu J."/>
            <person name="Song X.-Z."/>
            <person name="Zhang L."/>
            <person name="Thornton R."/>
            <person name="Coyle M."/>
            <person name="Francisco L."/>
            <person name="Jackson L."/>
            <person name="Javaid M."/>
            <person name="Korchina V."/>
            <person name="Kovar C."/>
            <person name="Mata R."/>
            <person name="Mathew T."/>
            <person name="Ngo R."/>
            <person name="Nguyen L."/>
            <person name="Nguyen N."/>
            <person name="Okwuonu G."/>
            <person name="Ongeri F."/>
            <person name="Pham C."/>
            <person name="Simmons D."/>
            <person name="Wilczek-Boney K."/>
            <person name="Hale W."/>
            <person name="Jakkamsetti A."/>
            <person name="Pham P."/>
            <person name="Ruth R."/>
            <person name="San Lucas F."/>
            <person name="Warren J."/>
            <person name="Zhang J."/>
            <person name="Zhao Z."/>
            <person name="Zhou C."/>
            <person name="Zhu D."/>
            <person name="Lee S."/>
            <person name="Bess C."/>
            <person name="Blankenburg K."/>
            <person name="Forbes L."/>
            <person name="Fu Q."/>
            <person name="Gubbala S."/>
            <person name="Hirani K."/>
            <person name="Jayaseelan J.C."/>
            <person name="Lara F."/>
            <person name="Munidasa M."/>
            <person name="Palculict T."/>
            <person name="Patil S."/>
            <person name="Pu L.-L."/>
            <person name="Saada N."/>
            <person name="Tang L."/>
            <person name="Weissenberger G."/>
            <person name="Zhu Y."/>
            <person name="Hemphill L."/>
            <person name="Shang Y."/>
            <person name="Youmans B."/>
            <person name="Ayvaz T."/>
            <person name="Ross M."/>
            <person name="Santibanez J."/>
            <person name="Aqrawi P."/>
            <person name="Gross S."/>
            <person name="Joshi V."/>
            <person name="Fowler G."/>
            <person name="Nazareth L."/>
            <person name="Reid J."/>
            <person name="Worley K."/>
            <person name="Petrosino J."/>
            <person name="Highlander S."/>
            <person name="Gibbs R."/>
        </authorList>
    </citation>
    <scope>NUCLEOTIDE SEQUENCE [LARGE SCALE GENOMIC DNA]</scope>
    <source>
        <strain evidence="2 3">DSM 3986</strain>
    </source>
</reference>
<proteinExistence type="predicted"/>
<dbReference type="InterPro" id="IPR057087">
    <property type="entry name" value="Gp12-like"/>
</dbReference>
<dbReference type="RefSeq" id="WP_008749849.1">
    <property type="nucleotide sequence ID" value="NZ_GL622296.1"/>
</dbReference>
<feature type="domain" description="Phage neck terminator protein gp12-like" evidence="1">
    <location>
        <begin position="22"/>
        <end position="148"/>
    </location>
</feature>
<sequence>MFDLNSYNRIICEGIQNELNLICVKSNITSHIPKYPFVSFTVTAIDYKSRTYSDDGKNRYKPVEVKYSFTINSDNDNECFELCQKLHDWFESAVYLKDKNISITEISGISNRDNMLTIEYEYRKGFDCVLNVMNYLEGNVENIDKFEVERNDLHA</sequence>
<protein>
    <recommendedName>
        <fullName evidence="1">Phage neck terminator protein gp12-like domain-containing protein</fullName>
    </recommendedName>
</protein>
<gene>
    <name evidence="2" type="ORF">HMPREF0381_0076</name>
</gene>
<evidence type="ECO:0000313" key="3">
    <source>
        <dbReference type="Proteomes" id="UP000003434"/>
    </source>
</evidence>
<accession>E6LJE1</accession>
<dbReference type="NCBIfam" id="NF047498">
    <property type="entry name" value="LIC_12616_fam"/>
    <property type="match status" value="1"/>
</dbReference>
<organism evidence="2 3">
    <name type="scientific">Lachnoanaerobaculum saburreum DSM 3986</name>
    <dbReference type="NCBI Taxonomy" id="887325"/>
    <lineage>
        <taxon>Bacteria</taxon>
        <taxon>Bacillati</taxon>
        <taxon>Bacillota</taxon>
        <taxon>Clostridia</taxon>
        <taxon>Lachnospirales</taxon>
        <taxon>Lachnospiraceae</taxon>
        <taxon>Lachnoanaerobaculum</taxon>
    </lineage>
</organism>
<dbReference type="Proteomes" id="UP000003434">
    <property type="component" value="Unassembled WGS sequence"/>
</dbReference>
<name>E6LJE1_9FIRM</name>
<evidence type="ECO:0000259" key="1">
    <source>
        <dbReference type="Pfam" id="PF23961"/>
    </source>
</evidence>